<dbReference type="EMBL" id="LN713926">
    <property type="protein sequence ID" value="CEK42366.1"/>
    <property type="molecule type" value="Genomic_DNA"/>
</dbReference>
<name>A0A0G4E556_PSEFS</name>
<keyword evidence="1" id="KW-1133">Transmembrane helix</keyword>
<evidence type="ECO:0000313" key="2">
    <source>
        <dbReference type="EMBL" id="CEK42366.1"/>
    </source>
</evidence>
<geneLocation type="plasmid" evidence="2">
    <name>pQBR57</name>
</geneLocation>
<keyword evidence="2" id="KW-0614">Plasmid</keyword>
<dbReference type="AlphaFoldDB" id="A0A0G4E556"/>
<keyword evidence="1" id="KW-0812">Transmembrane</keyword>
<sequence length="147" mass="16076">MIGFIACYIIGALIGSVFYLIWRGGKAIASGPEPLQEWERVAGRIHLFEGDRYLNSTTTNAYEHPALNWADGRIGCGSAVDLQAQPEIQPALIGTIQIYKPEQFRGHVAVIVDNEKIKAMGLIPFGLNSGAQELVDRIVPAQTLRSL</sequence>
<gene>
    <name evidence="2" type="ORF">PQBR57_0413</name>
</gene>
<proteinExistence type="predicted"/>
<reference evidence="2" key="1">
    <citation type="submission" date="2014-12" db="EMBL/GenBank/DDBJ databases">
        <authorList>
            <person name="Hall J."/>
        </authorList>
    </citation>
    <scope>NUCLEOTIDE SEQUENCE [LARGE SCALE GENOMIC DNA]</scope>
    <source>
        <strain evidence="2">SBW25</strain>
        <plasmid evidence="2">pQBR57</plasmid>
    </source>
</reference>
<feature type="transmembrane region" description="Helical" evidence="1">
    <location>
        <begin position="5"/>
        <end position="22"/>
    </location>
</feature>
<dbReference type="RefSeq" id="WP_192963517.1">
    <property type="nucleotide sequence ID" value="NZ_LN713926.1"/>
</dbReference>
<organism evidence="2">
    <name type="scientific">Pseudomonas fluorescens (strain SBW25)</name>
    <dbReference type="NCBI Taxonomy" id="216595"/>
    <lineage>
        <taxon>Bacteria</taxon>
        <taxon>Pseudomonadati</taxon>
        <taxon>Pseudomonadota</taxon>
        <taxon>Gammaproteobacteria</taxon>
        <taxon>Pseudomonadales</taxon>
        <taxon>Pseudomonadaceae</taxon>
        <taxon>Pseudomonas</taxon>
    </lineage>
</organism>
<accession>A0A0G4E556</accession>
<keyword evidence="1" id="KW-0472">Membrane</keyword>
<protein>
    <submittedName>
        <fullName evidence="2">Uncharacterized protein</fullName>
    </submittedName>
</protein>
<evidence type="ECO:0000256" key="1">
    <source>
        <dbReference type="SAM" id="Phobius"/>
    </source>
</evidence>
<reference evidence="2" key="2">
    <citation type="submission" date="2015-06" db="EMBL/GenBank/DDBJ databases">
        <title>Environmentally co-occuring mercury resistance plasmids are genetically and phenotypically diverse and confer variable context-dependent fitness effects.</title>
        <authorList>
            <person name="Hall J.P.J."/>
            <person name="Harrison E."/>
            <person name="Lilley A.K."/>
            <person name="Paterson S."/>
            <person name="Spiers A.J."/>
            <person name="Brockhurst M.A."/>
        </authorList>
    </citation>
    <scope>NUCLEOTIDE SEQUENCE [LARGE SCALE GENOMIC DNA]</scope>
    <source>
        <strain evidence="2">SBW25</strain>
        <plasmid evidence="2">pQBR57</plasmid>
    </source>
</reference>